<evidence type="ECO:0000313" key="3">
    <source>
        <dbReference type="Proteomes" id="UP000306477"/>
    </source>
</evidence>
<sequence length="321" mass="37849">MNKERKVSKEIEKLKAIRIRIPKSHPKYELVEERLRIRMSGYKGEKSLDYYLKFLPEKQYRILNGLRLPDKSTNTHFEIDTLLLSNSLILDLDAKNHKGEIYFDHQFSQMLQTYDNIKKTYACPTTQLHRHQLQLRRLLQSYKFPIIPIESLVVFTNLSTTLTSSPNHPYAHKIIHSASLLSKIEQFEKENRKTILENKHIHRLTKLLLQLDTPFDGNILDRFGIKESELLKGVHCPVCETLPMERTPRKWKCNNCGHSSYDAYLDSISHYFLLKGNTITNEKLRDFLLLPSRHAARNILRSWNLHREGKTKGSVYFYEDK</sequence>
<proteinExistence type="predicted"/>
<accession>A0A4S3PXB2</accession>
<dbReference type="OrthoDB" id="569879at2"/>
<evidence type="ECO:0000259" key="1">
    <source>
        <dbReference type="PROSITE" id="PS50965"/>
    </source>
</evidence>
<dbReference type="AlphaFoldDB" id="A0A4S3PXB2"/>
<keyword evidence="3" id="KW-1185">Reference proteome</keyword>
<name>A0A4S3PXB2_9BACI</name>
<dbReference type="RefSeq" id="WP_136378502.1">
    <property type="nucleotide sequence ID" value="NZ_SLUB01000005.1"/>
</dbReference>
<dbReference type="Proteomes" id="UP000306477">
    <property type="component" value="Unassembled WGS sequence"/>
</dbReference>
<dbReference type="EMBL" id="SLUB01000005">
    <property type="protein sequence ID" value="THE14175.1"/>
    <property type="molecule type" value="Genomic_DNA"/>
</dbReference>
<gene>
    <name evidence="2" type="ORF">E1I69_05015</name>
</gene>
<comment type="caution">
    <text evidence="2">The sequence shown here is derived from an EMBL/GenBank/DDBJ whole genome shotgun (WGS) entry which is preliminary data.</text>
</comment>
<dbReference type="Pfam" id="PF08378">
    <property type="entry name" value="NERD"/>
    <property type="match status" value="1"/>
</dbReference>
<evidence type="ECO:0000313" key="2">
    <source>
        <dbReference type="EMBL" id="THE14175.1"/>
    </source>
</evidence>
<dbReference type="PROSITE" id="PS50965">
    <property type="entry name" value="NERD"/>
    <property type="match status" value="1"/>
</dbReference>
<reference evidence="2 3" key="1">
    <citation type="journal article" date="2019" name="Indoor Air">
        <title>Impacts of indoor surface finishes on bacterial viability.</title>
        <authorList>
            <person name="Hu J."/>
            <person name="Maamar S.B."/>
            <person name="Glawe A.J."/>
            <person name="Gottel N."/>
            <person name="Gilbert J.A."/>
            <person name="Hartmann E.M."/>
        </authorList>
    </citation>
    <scope>NUCLEOTIDE SEQUENCE [LARGE SCALE GENOMIC DNA]</scope>
    <source>
        <strain evidence="2 3">AF060A6</strain>
    </source>
</reference>
<feature type="domain" description="NERD" evidence="1">
    <location>
        <begin position="40"/>
        <end position="158"/>
    </location>
</feature>
<organism evidence="2 3">
    <name type="scientific">Bacillus timonensis</name>
    <dbReference type="NCBI Taxonomy" id="1033734"/>
    <lineage>
        <taxon>Bacteria</taxon>
        <taxon>Bacillati</taxon>
        <taxon>Bacillota</taxon>
        <taxon>Bacilli</taxon>
        <taxon>Bacillales</taxon>
        <taxon>Bacillaceae</taxon>
        <taxon>Bacillus</taxon>
    </lineage>
</organism>
<dbReference type="InterPro" id="IPR011528">
    <property type="entry name" value="NERD"/>
</dbReference>
<protein>
    <submittedName>
        <fullName evidence="2">NERD domain-containing protein</fullName>
    </submittedName>
</protein>